<feature type="domain" description="Tetrapyrrole methylase" evidence="8">
    <location>
        <begin position="10"/>
        <end position="213"/>
    </location>
</feature>
<dbReference type="HOGENOM" id="CLU_076014_1_1_11"/>
<keyword evidence="3" id="KW-0169">Cobalamin biosynthesis</keyword>
<dbReference type="Proteomes" id="UP000002026">
    <property type="component" value="Chromosome"/>
</dbReference>
<dbReference type="NCBIfam" id="TIGR01467">
    <property type="entry name" value="cobI_cbiL"/>
    <property type="match status" value="1"/>
</dbReference>
<protein>
    <submittedName>
        <fullName evidence="9">Precorrin-2 C20-methyltransferase</fullName>
    </submittedName>
</protein>
<sequence>MNEVFEVKGKLFGVSVGPGDPELMTVKAIRTIRECDVVAVPNIGHKRQTAYTIAAEYLEGKELLDCSTPMTHDHAEAMAAYERIADDLCELLDAGKSVAYLCLGDIGVYSTYIYIHEIMQDRGYDAVIIPGVTSFSACAARLGTALCQGHERMLVTPVMARDVDEILDVPANKVFMKSGKRLFELRDKLAERGMLDRASMVSNCGLSDEKVFEHLADMGDTGDYFSVVIVKEA</sequence>
<evidence type="ECO:0000313" key="10">
    <source>
        <dbReference type="Proteomes" id="UP000002026"/>
    </source>
</evidence>
<evidence type="ECO:0000256" key="2">
    <source>
        <dbReference type="ARBA" id="ARBA00005879"/>
    </source>
</evidence>
<dbReference type="UniPathway" id="UPA00148"/>
<organism evidence="9 10">
    <name type="scientific">Slackia heliotrinireducens (strain ATCC 29202 / DSM 20476 / NCTC 11029 / RHS 1)</name>
    <name type="common">Peptococcus heliotrinreducens</name>
    <dbReference type="NCBI Taxonomy" id="471855"/>
    <lineage>
        <taxon>Bacteria</taxon>
        <taxon>Bacillati</taxon>
        <taxon>Actinomycetota</taxon>
        <taxon>Coriobacteriia</taxon>
        <taxon>Eggerthellales</taxon>
        <taxon>Eggerthellaceae</taxon>
        <taxon>Slackia</taxon>
    </lineage>
</organism>
<evidence type="ECO:0000256" key="1">
    <source>
        <dbReference type="ARBA" id="ARBA00004953"/>
    </source>
</evidence>
<dbReference type="KEGG" id="shi:Shel_24850"/>
<keyword evidence="4 9" id="KW-0489">Methyltransferase</keyword>
<name>C7N2I5_SLAHD</name>
<evidence type="ECO:0000313" key="9">
    <source>
        <dbReference type="EMBL" id="ACV23493.1"/>
    </source>
</evidence>
<evidence type="ECO:0000256" key="3">
    <source>
        <dbReference type="ARBA" id="ARBA00022573"/>
    </source>
</evidence>
<evidence type="ECO:0000256" key="5">
    <source>
        <dbReference type="ARBA" id="ARBA00022679"/>
    </source>
</evidence>
<dbReference type="InterPro" id="IPR000878">
    <property type="entry name" value="4pyrrol_Mease"/>
</dbReference>
<dbReference type="InterPro" id="IPR006364">
    <property type="entry name" value="CobI/CbiL/CobIJ_dom"/>
</dbReference>
<dbReference type="STRING" id="471855.Shel_24850"/>
<dbReference type="Gene3D" id="3.30.950.10">
    <property type="entry name" value="Methyltransferase, Cobalt-precorrin-4 Transmethylase, Domain 2"/>
    <property type="match status" value="1"/>
</dbReference>
<keyword evidence="6" id="KW-0949">S-adenosyl-L-methionine</keyword>
<evidence type="ECO:0000256" key="7">
    <source>
        <dbReference type="PIRNR" id="PIRNR036427"/>
    </source>
</evidence>
<dbReference type="PANTHER" id="PTHR43467:SF2">
    <property type="entry name" value="COBALT-PRECORRIN-2 C(20)-METHYLTRANSFERASE"/>
    <property type="match status" value="1"/>
</dbReference>
<dbReference type="InterPro" id="IPR014777">
    <property type="entry name" value="4pyrrole_Mease_sub1"/>
</dbReference>
<dbReference type="SUPFAM" id="SSF53790">
    <property type="entry name" value="Tetrapyrrole methylase"/>
    <property type="match status" value="1"/>
</dbReference>
<dbReference type="CDD" id="cd11645">
    <property type="entry name" value="Precorrin_2_C20_MT"/>
    <property type="match status" value="1"/>
</dbReference>
<keyword evidence="10" id="KW-1185">Reference proteome</keyword>
<dbReference type="Pfam" id="PF00590">
    <property type="entry name" value="TP_methylase"/>
    <property type="match status" value="1"/>
</dbReference>
<dbReference type="PIRSF" id="PIRSF036427">
    <property type="entry name" value="Precrrn-2_mtase"/>
    <property type="match status" value="1"/>
</dbReference>
<dbReference type="InterPro" id="IPR035996">
    <property type="entry name" value="4pyrrol_Methylase_sf"/>
</dbReference>
<comment type="similarity">
    <text evidence="2 7">Belongs to the precorrin methyltransferase family.</text>
</comment>
<dbReference type="GO" id="GO:0030788">
    <property type="term" value="F:precorrin-2 C20-methyltransferase activity"/>
    <property type="evidence" value="ECO:0007669"/>
    <property type="project" value="InterPro"/>
</dbReference>
<dbReference type="InterPro" id="IPR014776">
    <property type="entry name" value="4pyrrole_Mease_sub2"/>
</dbReference>
<dbReference type="EMBL" id="CP001684">
    <property type="protein sequence ID" value="ACV23493.1"/>
    <property type="molecule type" value="Genomic_DNA"/>
</dbReference>
<accession>C7N2I5</accession>
<dbReference type="GO" id="GO:0009236">
    <property type="term" value="P:cobalamin biosynthetic process"/>
    <property type="evidence" value="ECO:0007669"/>
    <property type="project" value="UniProtKB-UniRule"/>
</dbReference>
<dbReference type="PANTHER" id="PTHR43467">
    <property type="entry name" value="COBALT-PRECORRIN-2 C(20)-METHYLTRANSFERASE"/>
    <property type="match status" value="1"/>
</dbReference>
<keyword evidence="5 9" id="KW-0808">Transferase</keyword>
<dbReference type="GO" id="GO:0032259">
    <property type="term" value="P:methylation"/>
    <property type="evidence" value="ECO:0007669"/>
    <property type="project" value="UniProtKB-KW"/>
</dbReference>
<reference evidence="9 10" key="1">
    <citation type="journal article" date="2009" name="Stand. Genomic Sci.">
        <title>Complete genome sequence of Slackia heliotrinireducens type strain (RHS 1).</title>
        <authorList>
            <person name="Pukall R."/>
            <person name="Lapidus A."/>
            <person name="Nolan M."/>
            <person name="Copeland A."/>
            <person name="Glavina Del Rio T."/>
            <person name="Lucas S."/>
            <person name="Chen F."/>
            <person name="Tice H."/>
            <person name="Cheng J.F."/>
            <person name="Chertkov O."/>
            <person name="Bruce D."/>
            <person name="Goodwin L."/>
            <person name="Kuske C."/>
            <person name="Brettin T."/>
            <person name="Detter J.C."/>
            <person name="Han C."/>
            <person name="Pitluck S."/>
            <person name="Pati A."/>
            <person name="Mavrommatis K."/>
            <person name="Ivanova N."/>
            <person name="Ovchinnikova G."/>
            <person name="Chen A."/>
            <person name="Palaniappan K."/>
            <person name="Schneider S."/>
            <person name="Rohde M."/>
            <person name="Chain P."/>
            <person name="D'haeseleer P."/>
            <person name="Goker M."/>
            <person name="Bristow J."/>
            <person name="Eisen J.A."/>
            <person name="Markowitz V."/>
            <person name="Kyrpides N.C."/>
            <person name="Klenk H.P."/>
            <person name="Hugenholtz P."/>
        </authorList>
    </citation>
    <scope>NUCLEOTIDE SEQUENCE [LARGE SCALE GENOMIC DNA]</scope>
    <source>
        <strain evidence="10">ATCC 29202 / DSM 20476 / NCTC 11029 / RHS 1</strain>
    </source>
</reference>
<dbReference type="eggNOG" id="COG2243">
    <property type="taxonomic scope" value="Bacteria"/>
</dbReference>
<dbReference type="Gene3D" id="3.40.1010.10">
    <property type="entry name" value="Cobalt-precorrin-4 Transmethylase, Domain 1"/>
    <property type="match status" value="1"/>
</dbReference>
<comment type="pathway">
    <text evidence="1">Cofactor biosynthesis; adenosylcobalamin biosynthesis.</text>
</comment>
<dbReference type="AlphaFoldDB" id="C7N2I5"/>
<gene>
    <name evidence="9" type="ordered locus">Shel_24850</name>
</gene>
<dbReference type="InterPro" id="IPR012382">
    <property type="entry name" value="CobI/CbiL"/>
</dbReference>
<evidence type="ECO:0000256" key="6">
    <source>
        <dbReference type="ARBA" id="ARBA00022691"/>
    </source>
</evidence>
<evidence type="ECO:0000256" key="4">
    <source>
        <dbReference type="ARBA" id="ARBA00022603"/>
    </source>
</evidence>
<proteinExistence type="inferred from homology"/>
<evidence type="ECO:0000259" key="8">
    <source>
        <dbReference type="Pfam" id="PF00590"/>
    </source>
</evidence>